<dbReference type="Proteomes" id="UP001174691">
    <property type="component" value="Unassembled WGS sequence"/>
</dbReference>
<evidence type="ECO:0000313" key="2">
    <source>
        <dbReference type="Proteomes" id="UP001174691"/>
    </source>
</evidence>
<evidence type="ECO:0008006" key="3">
    <source>
        <dbReference type="Google" id="ProtNLM"/>
    </source>
</evidence>
<keyword evidence="2" id="KW-1185">Reference proteome</keyword>
<accession>A0AA38RNU6</accession>
<protein>
    <recommendedName>
        <fullName evidence="3">Protein kinase domain-containing protein</fullName>
    </recommendedName>
</protein>
<evidence type="ECO:0000313" key="1">
    <source>
        <dbReference type="EMBL" id="KAJ9145196.1"/>
    </source>
</evidence>
<comment type="caution">
    <text evidence="1">The sequence shown here is derived from an EMBL/GenBank/DDBJ whole genome shotgun (WGS) entry which is preliminary data.</text>
</comment>
<dbReference type="EMBL" id="JANBVN010000092">
    <property type="protein sequence ID" value="KAJ9145196.1"/>
    <property type="molecule type" value="Genomic_DNA"/>
</dbReference>
<name>A0AA38RNU6_9PEZI</name>
<sequence>MDENPPRSWKVADFREPRLRRCNLDLDSVDWEHANVVGAGMDGFVWRVYFGDKGPYALKLFWDPDPHDVKQAGSFAAQRECQNAALLQMIRASVDQATAEGSKTPVLVLADPSTLEDAKANFFGFAEEVRRTRMRKQVLMAMRGQRRTW</sequence>
<gene>
    <name evidence="1" type="ORF">NKR19_g6157</name>
</gene>
<dbReference type="AlphaFoldDB" id="A0AA38RNU6"/>
<organism evidence="1 2">
    <name type="scientific">Coniochaeta hoffmannii</name>
    <dbReference type="NCBI Taxonomy" id="91930"/>
    <lineage>
        <taxon>Eukaryota</taxon>
        <taxon>Fungi</taxon>
        <taxon>Dikarya</taxon>
        <taxon>Ascomycota</taxon>
        <taxon>Pezizomycotina</taxon>
        <taxon>Sordariomycetes</taxon>
        <taxon>Sordariomycetidae</taxon>
        <taxon>Coniochaetales</taxon>
        <taxon>Coniochaetaceae</taxon>
        <taxon>Coniochaeta</taxon>
    </lineage>
</organism>
<proteinExistence type="predicted"/>
<reference evidence="1" key="1">
    <citation type="submission" date="2022-07" db="EMBL/GenBank/DDBJ databases">
        <title>Fungi with potential for degradation of polypropylene.</title>
        <authorList>
            <person name="Gostincar C."/>
        </authorList>
    </citation>
    <scope>NUCLEOTIDE SEQUENCE</scope>
    <source>
        <strain evidence="1">EXF-13287</strain>
    </source>
</reference>